<keyword evidence="4" id="KW-0812">Transmembrane</keyword>
<organism evidence="11 12">
    <name type="scientific">Rhizobium hidalgonense</name>
    <dbReference type="NCBI Taxonomy" id="1538159"/>
    <lineage>
        <taxon>Bacteria</taxon>
        <taxon>Pseudomonadati</taxon>
        <taxon>Pseudomonadota</taxon>
        <taxon>Alphaproteobacteria</taxon>
        <taxon>Hyphomicrobiales</taxon>
        <taxon>Rhizobiaceae</taxon>
        <taxon>Rhizobium/Agrobacterium group</taxon>
        <taxon>Rhizobium</taxon>
    </lineage>
</organism>
<dbReference type="GO" id="GO:0005524">
    <property type="term" value="F:ATP binding"/>
    <property type="evidence" value="ECO:0007669"/>
    <property type="project" value="UniProtKB-KW"/>
</dbReference>
<keyword evidence="7" id="KW-0630">Potassium</keyword>
<evidence type="ECO:0000256" key="9">
    <source>
        <dbReference type="ARBA" id="ARBA00023065"/>
    </source>
</evidence>
<dbReference type="InterPro" id="IPR003820">
    <property type="entry name" value="KdpC"/>
</dbReference>
<evidence type="ECO:0000313" key="11">
    <source>
        <dbReference type="EMBL" id="MDR9777875.1"/>
    </source>
</evidence>
<dbReference type="PANTHER" id="PTHR30042:SF2">
    <property type="entry name" value="POTASSIUM-TRANSPORTING ATPASE KDPC SUBUNIT"/>
    <property type="match status" value="1"/>
</dbReference>
<protein>
    <submittedName>
        <fullName evidence="11">Potassium-transporting ATPase subunit C</fullName>
    </submittedName>
</protein>
<evidence type="ECO:0000313" key="12">
    <source>
        <dbReference type="Proteomes" id="UP001268610"/>
    </source>
</evidence>
<dbReference type="Pfam" id="PF02669">
    <property type="entry name" value="KdpC"/>
    <property type="match status" value="1"/>
</dbReference>
<gene>
    <name evidence="11" type="ORF">RJJ65_35670</name>
</gene>
<evidence type="ECO:0000256" key="5">
    <source>
        <dbReference type="ARBA" id="ARBA00022741"/>
    </source>
</evidence>
<dbReference type="RefSeq" id="WP_310866041.1">
    <property type="nucleotide sequence ID" value="NZ_JAVLSF010000259.1"/>
</dbReference>
<evidence type="ECO:0000256" key="4">
    <source>
        <dbReference type="ARBA" id="ARBA00022692"/>
    </source>
</evidence>
<dbReference type="AlphaFoldDB" id="A0AAJ2GXX8"/>
<keyword evidence="3" id="KW-0633">Potassium transport</keyword>
<dbReference type="GO" id="GO:0016020">
    <property type="term" value="C:membrane"/>
    <property type="evidence" value="ECO:0007669"/>
    <property type="project" value="InterPro"/>
</dbReference>
<evidence type="ECO:0000256" key="10">
    <source>
        <dbReference type="ARBA" id="ARBA00023136"/>
    </source>
</evidence>
<accession>A0AAJ2GXX8</accession>
<sequence length="101" mass="10828">TNPELANVIEQRTVAAMTNYQVSRSQIPSDLVTASGSGMDPDISTQSALIQVKSVAAARQISERHVLSLVQQHTKPATFGVMGKARVNVLELNLSLDALNK</sequence>
<evidence type="ECO:0000256" key="8">
    <source>
        <dbReference type="ARBA" id="ARBA00022989"/>
    </source>
</evidence>
<dbReference type="GO" id="GO:0008556">
    <property type="term" value="F:P-type potassium transmembrane transporter activity"/>
    <property type="evidence" value="ECO:0007669"/>
    <property type="project" value="InterPro"/>
</dbReference>
<keyword evidence="5" id="KW-0547">Nucleotide-binding</keyword>
<keyword evidence="8" id="KW-1133">Transmembrane helix</keyword>
<evidence type="ECO:0000256" key="2">
    <source>
        <dbReference type="ARBA" id="ARBA00022475"/>
    </source>
</evidence>
<keyword evidence="10" id="KW-0472">Membrane</keyword>
<evidence type="ECO:0000256" key="7">
    <source>
        <dbReference type="ARBA" id="ARBA00022958"/>
    </source>
</evidence>
<reference evidence="11" key="1">
    <citation type="submission" date="2023-04" db="EMBL/GenBank/DDBJ databases">
        <title>Genomic characterization of faba bean (Vicia faba) microsymbionts in Mexican soils.</title>
        <authorList>
            <person name="Rivera Orduna F.N."/>
            <person name="Guevara-Luna J."/>
            <person name="Yan J."/>
            <person name="Arroyo-Herrera I."/>
            <person name="Li Y."/>
            <person name="Vasquez-Murrieta M.S."/>
            <person name="Wang E.T."/>
        </authorList>
    </citation>
    <scope>NUCLEOTIDE SEQUENCE</scope>
    <source>
        <strain evidence="11">CH26</strain>
    </source>
</reference>
<proteinExistence type="predicted"/>
<evidence type="ECO:0000256" key="3">
    <source>
        <dbReference type="ARBA" id="ARBA00022538"/>
    </source>
</evidence>
<keyword evidence="6" id="KW-0067">ATP-binding</keyword>
<evidence type="ECO:0000256" key="6">
    <source>
        <dbReference type="ARBA" id="ARBA00022840"/>
    </source>
</evidence>
<keyword evidence="9" id="KW-0406">Ion transport</keyword>
<dbReference type="Proteomes" id="UP001268610">
    <property type="component" value="Unassembled WGS sequence"/>
</dbReference>
<name>A0AAJ2GXX8_9HYPH</name>
<dbReference type="PANTHER" id="PTHR30042">
    <property type="entry name" value="POTASSIUM-TRANSPORTING ATPASE C CHAIN"/>
    <property type="match status" value="1"/>
</dbReference>
<dbReference type="EMBL" id="JAVLSF010000259">
    <property type="protein sequence ID" value="MDR9777875.1"/>
    <property type="molecule type" value="Genomic_DNA"/>
</dbReference>
<keyword evidence="1" id="KW-0813">Transport</keyword>
<feature type="non-terminal residue" evidence="11">
    <location>
        <position position="1"/>
    </location>
</feature>
<comment type="caution">
    <text evidence="11">The sequence shown here is derived from an EMBL/GenBank/DDBJ whole genome shotgun (WGS) entry which is preliminary data.</text>
</comment>
<evidence type="ECO:0000256" key="1">
    <source>
        <dbReference type="ARBA" id="ARBA00022448"/>
    </source>
</evidence>
<keyword evidence="2" id="KW-1003">Cell membrane</keyword>